<accession>C4IYC4</accession>
<evidence type="ECO:0000313" key="2">
    <source>
        <dbReference type="EMBL" id="ACR33924.1"/>
    </source>
</evidence>
<organism evidence="2">
    <name type="scientific">Zea mays</name>
    <name type="common">Maize</name>
    <dbReference type="NCBI Taxonomy" id="4577"/>
    <lineage>
        <taxon>Eukaryota</taxon>
        <taxon>Viridiplantae</taxon>
        <taxon>Streptophyta</taxon>
        <taxon>Embryophyta</taxon>
        <taxon>Tracheophyta</taxon>
        <taxon>Spermatophyta</taxon>
        <taxon>Magnoliopsida</taxon>
        <taxon>Liliopsida</taxon>
        <taxon>Poales</taxon>
        <taxon>Poaceae</taxon>
        <taxon>PACMAD clade</taxon>
        <taxon>Panicoideae</taxon>
        <taxon>Andropogonodae</taxon>
        <taxon>Andropogoneae</taxon>
        <taxon>Tripsacinae</taxon>
        <taxon>Zea</taxon>
    </lineage>
</organism>
<keyword evidence="1" id="KW-0732">Signal</keyword>
<feature type="signal peptide" evidence="1">
    <location>
        <begin position="1"/>
        <end position="18"/>
    </location>
</feature>
<proteinExistence type="evidence at transcript level"/>
<feature type="chain" id="PRO_5002939205" evidence="1">
    <location>
        <begin position="19"/>
        <end position="90"/>
    </location>
</feature>
<name>C4IYC4_MAIZE</name>
<dbReference type="AlphaFoldDB" id="C4IYC4"/>
<evidence type="ECO:0000256" key="1">
    <source>
        <dbReference type="SAM" id="SignalP"/>
    </source>
</evidence>
<protein>
    <submittedName>
        <fullName evidence="2">Uncharacterized protein</fullName>
    </submittedName>
</protein>
<reference evidence="2" key="2">
    <citation type="submission" date="2012-06" db="EMBL/GenBank/DDBJ databases">
        <authorList>
            <person name="Yu Y."/>
            <person name="Currie J."/>
            <person name="Lomeli R."/>
            <person name="Angelova A."/>
            <person name="Collura K."/>
            <person name="Wissotski M."/>
            <person name="Campos D."/>
            <person name="Kudrna D."/>
            <person name="Golser W."/>
            <person name="Ashely E."/>
            <person name="Descour A."/>
            <person name="Fernandes J."/>
            <person name="Soderlund C."/>
            <person name="Walbot V."/>
        </authorList>
    </citation>
    <scope>NUCLEOTIDE SEQUENCE</scope>
    <source>
        <strain evidence="2">B73</strain>
    </source>
</reference>
<sequence>MLVLSASLAMSWWPLLDFWYIQQKKNTMIVYLHQRDSKLIKTPIAPLIHRAAQSQDVTDNATQRSLDVPDIYILCVWIFSLLVHNGVGLE</sequence>
<dbReference type="EMBL" id="BT083571">
    <property type="protein sequence ID" value="ACR33924.1"/>
    <property type="molecule type" value="mRNA"/>
</dbReference>
<reference evidence="2" key="1">
    <citation type="journal article" date="2009" name="PLoS Genet.">
        <title>Sequencing, mapping, and analysis of 27,455 maize full-length cDNAs.</title>
        <authorList>
            <person name="Soderlund C."/>
            <person name="Descour A."/>
            <person name="Kudrna D."/>
            <person name="Bomhoff M."/>
            <person name="Boyd L."/>
            <person name="Currie J."/>
            <person name="Angelova A."/>
            <person name="Collura K."/>
            <person name="Wissotski M."/>
            <person name="Ashley E."/>
            <person name="Morrow D."/>
            <person name="Fernandes J."/>
            <person name="Walbot V."/>
            <person name="Yu Y."/>
        </authorList>
    </citation>
    <scope>NUCLEOTIDE SEQUENCE</scope>
    <source>
        <strain evidence="2">B73</strain>
    </source>
</reference>